<sequence>MPARSSASRPSVAAKIPSEVWTEIFREATRYNGIDELELDPGEIPFDGQLRPPLPDPVLQQTILSTRRSIISVCRRWYDVGIRHLWSHLVIWRTASFVDSPLVPSSMIESCKRKPNLAKHVKKLSIMYTEGWRPPAAVDIGASEEQGMEFIATLPNLVSLRVDQRLLSRISDLQSPPKLRNTYFYSKESPRNEAIVLKSLSQWRQIHSLDIQCRDSPLVVEEEQKLPKLRTLRVQTLNTFSVSHIALGMELPALQNLSIRGWSRVVLGVRKLPNSACQTLESLELIDSFEDRYSTRYWRPRDVTELSRLHTLQVSLPAPIPFSSLKCPNLRTLGIHQPVPRVPDTVSMQLTKEINAALEHFPKLCDIQIHHNQLNGEVNVWNLLSSKNIDERYLEGWKERGASVTFIPPLLPAGHPHDRLILNLQSKEEYHDAHIVYEFTADAFSFSPDNCFARCKVNDRSSKWTESVRNREEGLKKAALAMIALLETDAKTPPRLESSAD</sequence>
<dbReference type="InterPro" id="IPR032675">
    <property type="entry name" value="LRR_dom_sf"/>
</dbReference>
<dbReference type="InParanoid" id="G4TJC3"/>
<reference evidence="1 2" key="1">
    <citation type="journal article" date="2011" name="PLoS Pathog.">
        <title>Endophytic Life Strategies Decoded by Genome and Transcriptome Analyses of the Mutualistic Root Symbiont Piriformospora indica.</title>
        <authorList>
            <person name="Zuccaro A."/>
            <person name="Lahrmann U."/>
            <person name="Guldener U."/>
            <person name="Langen G."/>
            <person name="Pfiffi S."/>
            <person name="Biedenkopf D."/>
            <person name="Wong P."/>
            <person name="Samans B."/>
            <person name="Grimm C."/>
            <person name="Basiewicz M."/>
            <person name="Murat C."/>
            <person name="Martin F."/>
            <person name="Kogel K.H."/>
        </authorList>
    </citation>
    <scope>NUCLEOTIDE SEQUENCE [LARGE SCALE GENOMIC DNA]</scope>
    <source>
        <strain evidence="1 2">DSM 11827</strain>
    </source>
</reference>
<evidence type="ECO:0000313" key="2">
    <source>
        <dbReference type="Proteomes" id="UP000007148"/>
    </source>
</evidence>
<dbReference type="EMBL" id="CAFZ01000118">
    <property type="protein sequence ID" value="CCA71421.1"/>
    <property type="molecule type" value="Genomic_DNA"/>
</dbReference>
<comment type="caution">
    <text evidence="1">The sequence shown here is derived from an EMBL/GenBank/DDBJ whole genome shotgun (WGS) entry which is preliminary data.</text>
</comment>
<dbReference type="Proteomes" id="UP000007148">
    <property type="component" value="Unassembled WGS sequence"/>
</dbReference>
<gene>
    <name evidence="1" type="ORF">PIIN_05361</name>
</gene>
<dbReference type="Gene3D" id="3.80.10.10">
    <property type="entry name" value="Ribonuclease Inhibitor"/>
    <property type="match status" value="1"/>
</dbReference>
<keyword evidence="2" id="KW-1185">Reference proteome</keyword>
<proteinExistence type="predicted"/>
<protein>
    <recommendedName>
        <fullName evidence="3">F-box domain-containing protein</fullName>
    </recommendedName>
</protein>
<dbReference type="SUPFAM" id="SSF52058">
    <property type="entry name" value="L domain-like"/>
    <property type="match status" value="1"/>
</dbReference>
<accession>G4TJC3</accession>
<dbReference type="HOGENOM" id="CLU_543033_0_0_1"/>
<evidence type="ECO:0000313" key="1">
    <source>
        <dbReference type="EMBL" id="CCA71421.1"/>
    </source>
</evidence>
<dbReference type="AlphaFoldDB" id="G4TJC3"/>
<name>G4TJC3_SERID</name>
<dbReference type="OrthoDB" id="3258555at2759"/>
<organism evidence="1 2">
    <name type="scientific">Serendipita indica (strain DSM 11827)</name>
    <name type="common">Root endophyte fungus</name>
    <name type="synonym">Piriformospora indica</name>
    <dbReference type="NCBI Taxonomy" id="1109443"/>
    <lineage>
        <taxon>Eukaryota</taxon>
        <taxon>Fungi</taxon>
        <taxon>Dikarya</taxon>
        <taxon>Basidiomycota</taxon>
        <taxon>Agaricomycotina</taxon>
        <taxon>Agaricomycetes</taxon>
        <taxon>Sebacinales</taxon>
        <taxon>Serendipitaceae</taxon>
        <taxon>Serendipita</taxon>
    </lineage>
</organism>
<evidence type="ECO:0008006" key="3">
    <source>
        <dbReference type="Google" id="ProtNLM"/>
    </source>
</evidence>